<dbReference type="SUPFAM" id="SSF56219">
    <property type="entry name" value="DNase I-like"/>
    <property type="match status" value="1"/>
</dbReference>
<evidence type="ECO:0000256" key="6">
    <source>
        <dbReference type="ARBA" id="ARBA00022759"/>
    </source>
</evidence>
<comment type="caution">
    <text evidence="10">The sequence shown here is derived from an EMBL/GenBank/DDBJ whole genome shotgun (WGS) entry which is preliminary data.</text>
</comment>
<keyword evidence="6" id="KW-0255">Endonuclease</keyword>
<dbReference type="InParanoid" id="A0A409X188"/>
<evidence type="ECO:0000256" key="2">
    <source>
        <dbReference type="ARBA" id="ARBA00005300"/>
    </source>
</evidence>
<reference evidence="10 11" key="1">
    <citation type="journal article" date="2018" name="Evol. Lett.">
        <title>Horizontal gene cluster transfer increased hallucinogenic mushroom diversity.</title>
        <authorList>
            <person name="Reynolds H.T."/>
            <person name="Vijayakumar V."/>
            <person name="Gluck-Thaler E."/>
            <person name="Korotkin H.B."/>
            <person name="Matheny P.B."/>
            <person name="Slot J.C."/>
        </authorList>
    </citation>
    <scope>NUCLEOTIDE SEQUENCE [LARGE SCALE GENOMIC DNA]</scope>
    <source>
        <strain evidence="10 11">SRW20</strain>
    </source>
</reference>
<evidence type="ECO:0000313" key="10">
    <source>
        <dbReference type="EMBL" id="PPQ84469.1"/>
    </source>
</evidence>
<dbReference type="STRING" id="231916.A0A409X188"/>
<dbReference type="InterPro" id="IPR036397">
    <property type="entry name" value="RNaseH_sf"/>
</dbReference>
<proteinExistence type="inferred from homology"/>
<dbReference type="EMBL" id="NHYE01004461">
    <property type="protein sequence ID" value="PPQ84469.1"/>
    <property type="molecule type" value="Genomic_DNA"/>
</dbReference>
<evidence type="ECO:0000256" key="3">
    <source>
        <dbReference type="ARBA" id="ARBA00012180"/>
    </source>
</evidence>
<dbReference type="PANTHER" id="PTHR10642">
    <property type="entry name" value="RIBONUCLEASE H1"/>
    <property type="match status" value="1"/>
</dbReference>
<dbReference type="EC" id="3.1.26.4" evidence="3"/>
<gene>
    <name evidence="10" type="ORF">CVT26_007405</name>
</gene>
<comment type="similarity">
    <text evidence="2">Belongs to the RNase H family.</text>
</comment>
<dbReference type="InterPro" id="IPR012337">
    <property type="entry name" value="RNaseH-like_sf"/>
</dbReference>
<evidence type="ECO:0000256" key="4">
    <source>
        <dbReference type="ARBA" id="ARBA00022722"/>
    </source>
</evidence>
<evidence type="ECO:0000313" key="11">
    <source>
        <dbReference type="Proteomes" id="UP000284706"/>
    </source>
</evidence>
<evidence type="ECO:0000256" key="7">
    <source>
        <dbReference type="ARBA" id="ARBA00022801"/>
    </source>
</evidence>
<dbReference type="PROSITE" id="PS50879">
    <property type="entry name" value="RNASE_H_1"/>
    <property type="match status" value="1"/>
</dbReference>
<dbReference type="GO" id="GO:0003676">
    <property type="term" value="F:nucleic acid binding"/>
    <property type="evidence" value="ECO:0007669"/>
    <property type="project" value="InterPro"/>
</dbReference>
<feature type="domain" description="RNase H type-1" evidence="9">
    <location>
        <begin position="285"/>
        <end position="425"/>
    </location>
</feature>
<feature type="region of interest" description="Disordered" evidence="8">
    <location>
        <begin position="466"/>
        <end position="485"/>
    </location>
</feature>
<accession>A0A409X188</accession>
<keyword evidence="11" id="KW-1185">Reference proteome</keyword>
<keyword evidence="5" id="KW-0479">Metal-binding</keyword>
<dbReference type="Proteomes" id="UP000284706">
    <property type="component" value="Unassembled WGS sequence"/>
</dbReference>
<dbReference type="Gene3D" id="3.30.420.10">
    <property type="entry name" value="Ribonuclease H-like superfamily/Ribonuclease H"/>
    <property type="match status" value="1"/>
</dbReference>
<name>A0A409X188_9AGAR</name>
<sequence length="617" mass="69210">MLCPEFIQYVTQFDICLLQETHLFPEEHESLIIPEGYEILSWPRRYTELFRKQFGGVAALIKSCLKVKFNKALSSPDIMVLELNDLIVINAYLLPENQTWEPFTDVSPFDCLRELLTALAESDRSVIIMGDLNARTGARGLLPRNSYDLSVSTRGRALLRICSELDLAILNGVDKFKESSKFTSYQPRGMAVVDYAITNVMLVPQITKFEVSDPLLEWADHAPLVLNTTCASVVMDQPAERMSRKRKLELFDSNKDLDVLQKEILDATLSKEARLARLYGRACSQSNPIEVYTAGYHENRPVSGDVAGAGVYWGNNSSRNISCRVPGRQTKYRADLLAIRNALELGPPRATLQIYTCSKQSIRSLYDLAPTLASRSWNAENGDLLRQCADLIKQRQGAIKFIQLRDLSKNKHAEAAYNLARLGADLIAEVDVLSKPLRAENSNNTEMDSLEQDMGAKIEAVMLSDAENPRENTSTIPDSPLASHRDRSKLQAVKAALREKLLGAETEASFWTAAKEIMNGKDSTYPVTADQLKEVFEKRMNPMSPTPQSFDADLLKLNCSLANAIPDRTQDTTPERFFSRPFTVDEVAAAKVRLEERKDSAKGIDRIGYREILEIED</sequence>
<dbReference type="AlphaFoldDB" id="A0A409X188"/>
<dbReference type="InterPro" id="IPR036691">
    <property type="entry name" value="Endo/exonu/phosph_ase_sf"/>
</dbReference>
<dbReference type="InterPro" id="IPR005135">
    <property type="entry name" value="Endo/exonuclease/phosphatase"/>
</dbReference>
<evidence type="ECO:0000259" key="9">
    <source>
        <dbReference type="PROSITE" id="PS50879"/>
    </source>
</evidence>
<dbReference type="OrthoDB" id="3049395at2759"/>
<dbReference type="Pfam" id="PF03372">
    <property type="entry name" value="Exo_endo_phos"/>
    <property type="match status" value="1"/>
</dbReference>
<dbReference type="SUPFAM" id="SSF53098">
    <property type="entry name" value="Ribonuclease H-like"/>
    <property type="match status" value="1"/>
</dbReference>
<dbReference type="GO" id="GO:0004523">
    <property type="term" value="F:RNA-DNA hybrid ribonuclease activity"/>
    <property type="evidence" value="ECO:0007669"/>
    <property type="project" value="UniProtKB-EC"/>
</dbReference>
<dbReference type="Gene3D" id="3.60.10.10">
    <property type="entry name" value="Endonuclease/exonuclease/phosphatase"/>
    <property type="match status" value="1"/>
</dbReference>
<dbReference type="GO" id="GO:0043137">
    <property type="term" value="P:DNA replication, removal of RNA primer"/>
    <property type="evidence" value="ECO:0007669"/>
    <property type="project" value="TreeGrafter"/>
</dbReference>
<evidence type="ECO:0000256" key="5">
    <source>
        <dbReference type="ARBA" id="ARBA00022723"/>
    </source>
</evidence>
<dbReference type="InterPro" id="IPR050092">
    <property type="entry name" value="RNase_H"/>
</dbReference>
<dbReference type="GO" id="GO:0046872">
    <property type="term" value="F:metal ion binding"/>
    <property type="evidence" value="ECO:0007669"/>
    <property type="project" value="UniProtKB-KW"/>
</dbReference>
<keyword evidence="4" id="KW-0540">Nuclease</keyword>
<dbReference type="PANTHER" id="PTHR10642:SF26">
    <property type="entry name" value="RIBONUCLEASE H1"/>
    <property type="match status" value="1"/>
</dbReference>
<comment type="catalytic activity">
    <reaction evidence="1">
        <text>Endonucleolytic cleavage to 5'-phosphomonoester.</text>
        <dbReference type="EC" id="3.1.26.4"/>
    </reaction>
</comment>
<evidence type="ECO:0000256" key="8">
    <source>
        <dbReference type="SAM" id="MobiDB-lite"/>
    </source>
</evidence>
<protein>
    <recommendedName>
        <fullName evidence="3">ribonuclease H</fullName>
        <ecNumber evidence="3">3.1.26.4</ecNumber>
    </recommendedName>
</protein>
<evidence type="ECO:0000256" key="1">
    <source>
        <dbReference type="ARBA" id="ARBA00000077"/>
    </source>
</evidence>
<feature type="non-terminal residue" evidence="10">
    <location>
        <position position="617"/>
    </location>
</feature>
<dbReference type="InterPro" id="IPR002156">
    <property type="entry name" value="RNaseH_domain"/>
</dbReference>
<organism evidence="10 11">
    <name type="scientific">Gymnopilus dilepis</name>
    <dbReference type="NCBI Taxonomy" id="231916"/>
    <lineage>
        <taxon>Eukaryota</taxon>
        <taxon>Fungi</taxon>
        <taxon>Dikarya</taxon>
        <taxon>Basidiomycota</taxon>
        <taxon>Agaricomycotina</taxon>
        <taxon>Agaricomycetes</taxon>
        <taxon>Agaricomycetidae</taxon>
        <taxon>Agaricales</taxon>
        <taxon>Agaricineae</taxon>
        <taxon>Hymenogastraceae</taxon>
        <taxon>Gymnopilus</taxon>
    </lineage>
</organism>
<keyword evidence="7" id="KW-0378">Hydrolase</keyword>